<proteinExistence type="predicted"/>
<reference evidence="2 3" key="1">
    <citation type="journal article" date="2010" name="Proc. Natl. Acad. Sci. U.S.A.">
        <title>Insights into evolution of multicellular fungi from the assembled chromosomes of the mushroom Coprinopsis cinerea (Coprinus cinereus).</title>
        <authorList>
            <person name="Stajich J.E."/>
            <person name="Wilke S.K."/>
            <person name="Ahren D."/>
            <person name="Au C.H."/>
            <person name="Birren B.W."/>
            <person name="Borodovsky M."/>
            <person name="Burns C."/>
            <person name="Canback B."/>
            <person name="Casselton L.A."/>
            <person name="Cheng C.K."/>
            <person name="Deng J."/>
            <person name="Dietrich F.S."/>
            <person name="Fargo D.C."/>
            <person name="Farman M.L."/>
            <person name="Gathman A.C."/>
            <person name="Goldberg J."/>
            <person name="Guigo R."/>
            <person name="Hoegger P.J."/>
            <person name="Hooker J.B."/>
            <person name="Huggins A."/>
            <person name="James T.Y."/>
            <person name="Kamada T."/>
            <person name="Kilaru S."/>
            <person name="Kodira C."/>
            <person name="Kues U."/>
            <person name="Kupfer D."/>
            <person name="Kwan H.S."/>
            <person name="Lomsadze A."/>
            <person name="Li W."/>
            <person name="Lilly W.W."/>
            <person name="Ma L.J."/>
            <person name="Mackey A.J."/>
            <person name="Manning G."/>
            <person name="Martin F."/>
            <person name="Muraguchi H."/>
            <person name="Natvig D.O."/>
            <person name="Palmerini H."/>
            <person name="Ramesh M.A."/>
            <person name="Rehmeyer C.J."/>
            <person name="Roe B.A."/>
            <person name="Shenoy N."/>
            <person name="Stanke M."/>
            <person name="Ter-Hovhannisyan V."/>
            <person name="Tunlid A."/>
            <person name="Velagapudi R."/>
            <person name="Vision T.J."/>
            <person name="Zeng Q."/>
            <person name="Zolan M.E."/>
            <person name="Pukkila P.J."/>
        </authorList>
    </citation>
    <scope>NUCLEOTIDE SEQUENCE [LARGE SCALE GENOMIC DNA]</scope>
    <source>
        <strain evidence="3">Okayama-7 / 130 / ATCC MYA-4618 / FGSC 9003</strain>
    </source>
</reference>
<dbReference type="KEGG" id="cci:CC1G_03904"/>
<feature type="region of interest" description="Disordered" evidence="1">
    <location>
        <begin position="721"/>
        <end position="761"/>
    </location>
</feature>
<dbReference type="OrthoDB" id="3259825at2759"/>
<feature type="compositionally biased region" description="Polar residues" evidence="1">
    <location>
        <begin position="962"/>
        <end position="972"/>
    </location>
</feature>
<gene>
    <name evidence="2" type="ORF">CC1G_03904</name>
</gene>
<dbReference type="GeneID" id="6010185"/>
<feature type="region of interest" description="Disordered" evidence="1">
    <location>
        <begin position="927"/>
        <end position="1014"/>
    </location>
</feature>
<sequence length="1265" mass="134481">MLPSLSRRFSLLRTPAGEPVTVDDLRSKFAEHRAKGSQHTISEEEEDMLLETFSRLRGKPSGASQENVDGSDVGATTAEDESGSNTNTTIKSTKGTSSATSSPSSRSTKRYSNNMFGSGRMRDYTYLRSVASSRTSASGSTKTHSLTPSEASSSTPRGNTSSIADSLRPSTPTGTSVDESVQSSPCPSNINDQGSLRSTSSSMDPAQPISAAEYRLQKSLAPAVLKRASLALESVIKELEDDVEEEIVMPRSTPIPRNHVDHNQHQLLDLRRSKAASISFGKSALPIYTGRIAIARTVYIEANYTFQDRLDQVQKIINGASGGVDVFGGAAMGLERKPSGNGISAPALNSSGSYSSTDDLGRSWSSNRAFGNSRPTSPLNASVASQNSFSDASHNLTNSQSQNKHRSATPTQITPRSPSSPTFDTYRNSPSRLGKRSSKQNGPSSTSPFDLGPLPSLTLNSRANLSSSSLLSTGSSFHSWDDNNDRVLNIFDDIDAQPAWHDFSSDKSTTSGSETQGKVSSSNETTPDDDWEPEEIIRSYAGLKKADFATIQEKLVAVAKATEHRGSALRKRRPSTSQSNYSTRDHRVASPPPPASPVSNVHSMAREQQKAIEVQSLSAPSLASSQSSSSIDREFGLRRNLAQVLFGEGEDDRAPDATVTGHGTITANSTATANSTITGRAAPSATTEPIAINPNASVSSELAIGSAIAETSISELLESAMGSHPKDTPQSKEEPASPAPSSSYLLNRNPSTSRIPQSPQDQAVLAREIQQKAQAATLALHKPLNEAPVHTTLPRKRIDPSQISSPTLVSSSASVDTIPLKTPSLTASTNSGSLKIGSRFKRLRGSIRAKVATVDENASINSDTKSPPTSSQMATYDHDKLRAASGPNSSGPGDGGRYKVSVPSPPASAGPGLKGFMARFRTKRMTDIPQSTSSPTQGSPHIPAASFSPLSPSHKLFPASPTPSATHFASNADSEHAPVDSRPEQNRAQFTSPASPLLQQGRTDTDSRPEAGGDSDALQQLFAAANKIGIDQSALNDLLLPQSFTGQAENLLTVPTAGNDKNSATYDSVYELYGDSRATSMMVDPNNHDNRGEGHLPAESTTGVEVIELANGETIWKIVNGLRDDDDDSFYPSQRNSISSEYSTREGTTEGLQVFVKEHVRSGSKGSHASFLSRKKSGAGKARPDTKIMYSSPEQIAHLIEQLSHGMDAGSFNFRPYRNSGSGSTSGTRSSVEPGHSATSSLSANEITWTMKEIDSMLTSMSPKS</sequence>
<feature type="compositionally biased region" description="Low complexity" evidence="1">
    <location>
        <begin position="929"/>
        <end position="940"/>
    </location>
</feature>
<feature type="compositionally biased region" description="Polar residues" evidence="1">
    <location>
        <begin position="347"/>
        <end position="431"/>
    </location>
</feature>
<feature type="compositionally biased region" description="Polar residues" evidence="1">
    <location>
        <begin position="142"/>
        <end position="204"/>
    </location>
</feature>
<feature type="region of interest" description="Disordered" evidence="1">
    <location>
        <begin position="1165"/>
        <end position="1187"/>
    </location>
</feature>
<feature type="compositionally biased region" description="Low complexity" evidence="1">
    <location>
        <begin position="615"/>
        <end position="630"/>
    </location>
</feature>
<dbReference type="InParanoid" id="A8NH57"/>
<feature type="compositionally biased region" description="Polar residues" evidence="1">
    <location>
        <begin position="1131"/>
        <end position="1142"/>
    </location>
</feature>
<comment type="caution">
    <text evidence="2">The sequence shown here is derived from an EMBL/GenBank/DDBJ whole genome shotgun (WGS) entry which is preliminary data.</text>
</comment>
<dbReference type="HOGENOM" id="CLU_250677_0_0_1"/>
<dbReference type="EMBL" id="AACS02000002">
    <property type="protein sequence ID" value="EAU88232.2"/>
    <property type="molecule type" value="Genomic_DNA"/>
</dbReference>
<organism evidence="2 3">
    <name type="scientific">Coprinopsis cinerea (strain Okayama-7 / 130 / ATCC MYA-4618 / FGSC 9003)</name>
    <name type="common">Inky cap fungus</name>
    <name type="synonym">Hormographiella aspergillata</name>
    <dbReference type="NCBI Taxonomy" id="240176"/>
    <lineage>
        <taxon>Eukaryota</taxon>
        <taxon>Fungi</taxon>
        <taxon>Dikarya</taxon>
        <taxon>Basidiomycota</taxon>
        <taxon>Agaricomycotina</taxon>
        <taxon>Agaricomycetes</taxon>
        <taxon>Agaricomycetidae</taxon>
        <taxon>Agaricales</taxon>
        <taxon>Agaricineae</taxon>
        <taxon>Psathyrellaceae</taxon>
        <taxon>Coprinopsis</taxon>
    </lineage>
</organism>
<evidence type="ECO:0000313" key="2">
    <source>
        <dbReference type="EMBL" id="EAU88232.2"/>
    </source>
</evidence>
<feature type="region of interest" description="Disordered" evidence="1">
    <location>
        <begin position="500"/>
        <end position="533"/>
    </location>
</feature>
<dbReference type="RefSeq" id="XP_001833687.2">
    <property type="nucleotide sequence ID" value="XM_001833635.2"/>
</dbReference>
<feature type="region of interest" description="Disordered" evidence="1">
    <location>
        <begin position="779"/>
        <end position="811"/>
    </location>
</feature>
<feature type="compositionally biased region" description="Low complexity" evidence="1">
    <location>
        <begin position="1220"/>
        <end position="1231"/>
    </location>
</feature>
<feature type="compositionally biased region" description="Polar residues" evidence="1">
    <location>
        <begin position="506"/>
        <end position="523"/>
    </location>
</feature>
<feature type="region of interest" description="Disordered" evidence="1">
    <location>
        <begin position="881"/>
        <end position="914"/>
    </location>
</feature>
<dbReference type="OMA" id="PSNVTWN"/>
<feature type="compositionally biased region" description="Polar residues" evidence="1">
    <location>
        <begin position="986"/>
        <end position="1002"/>
    </location>
</feature>
<feature type="region of interest" description="Disordered" evidence="1">
    <location>
        <begin position="133"/>
        <end position="206"/>
    </location>
</feature>
<name>A8NH57_COPC7</name>
<feature type="region of interest" description="Disordered" evidence="1">
    <location>
        <begin position="1214"/>
        <end position="1243"/>
    </location>
</feature>
<feature type="region of interest" description="Disordered" evidence="1">
    <location>
        <begin position="563"/>
        <end position="633"/>
    </location>
</feature>
<dbReference type="AlphaFoldDB" id="A8NH57"/>
<feature type="region of interest" description="Disordered" evidence="1">
    <location>
        <begin position="1"/>
        <end position="119"/>
    </location>
</feature>
<dbReference type="Proteomes" id="UP000001861">
    <property type="component" value="Unassembled WGS sequence"/>
</dbReference>
<feature type="compositionally biased region" description="Low complexity" evidence="1">
    <location>
        <begin position="1"/>
        <end position="13"/>
    </location>
</feature>
<dbReference type="VEuPathDB" id="FungiDB:CC1G_03904"/>
<feature type="region of interest" description="Disordered" evidence="1">
    <location>
        <begin position="342"/>
        <end position="455"/>
    </location>
</feature>
<keyword evidence="3" id="KW-1185">Reference proteome</keyword>
<feature type="compositionally biased region" description="Polar residues" evidence="1">
    <location>
        <begin position="744"/>
        <end position="761"/>
    </location>
</feature>
<evidence type="ECO:0000256" key="1">
    <source>
        <dbReference type="SAM" id="MobiDB-lite"/>
    </source>
</evidence>
<accession>A8NH57</accession>
<feature type="compositionally biased region" description="Basic and acidic residues" evidence="1">
    <location>
        <begin position="724"/>
        <end position="735"/>
    </location>
</feature>
<dbReference type="eggNOG" id="ENOG502SEGB">
    <property type="taxonomic scope" value="Eukaryota"/>
</dbReference>
<feature type="compositionally biased region" description="Low complexity" evidence="1">
    <location>
        <begin position="83"/>
        <end position="113"/>
    </location>
</feature>
<evidence type="ECO:0000313" key="3">
    <source>
        <dbReference type="Proteomes" id="UP000001861"/>
    </source>
</evidence>
<feature type="region of interest" description="Disordered" evidence="1">
    <location>
        <begin position="1127"/>
        <end position="1148"/>
    </location>
</feature>
<feature type="compositionally biased region" description="Basic and acidic residues" evidence="1">
    <location>
        <begin position="23"/>
        <end position="34"/>
    </location>
</feature>
<feature type="compositionally biased region" description="Polar residues" evidence="1">
    <location>
        <begin position="439"/>
        <end position="448"/>
    </location>
</feature>
<protein>
    <submittedName>
        <fullName evidence="2">Uncharacterized protein</fullName>
    </submittedName>
</protein>
<feature type="compositionally biased region" description="Basic and acidic residues" evidence="1">
    <location>
        <begin position="973"/>
        <end position="985"/>
    </location>
</feature>